<keyword evidence="1" id="KW-1133">Transmembrane helix</keyword>
<geneLocation type="mitochondrion" evidence="2"/>
<evidence type="ECO:0000313" key="2">
    <source>
        <dbReference type="EMBL" id="APU52730.1"/>
    </source>
</evidence>
<accession>A0A343AXU1</accession>
<keyword evidence="1" id="KW-0812">Transmembrane</keyword>
<sequence>MPQMMPLTWLLMLFFMSMIIIMTISFIYFLPIFPHLNMLKLSSSISPKWFWKW</sequence>
<proteinExistence type="predicted"/>
<evidence type="ECO:0000256" key="1">
    <source>
        <dbReference type="SAM" id="Phobius"/>
    </source>
</evidence>
<dbReference type="EMBL" id="KX951753">
    <property type="protein sequence ID" value="APU52730.1"/>
    <property type="molecule type" value="Genomic_DNA"/>
</dbReference>
<feature type="transmembrane region" description="Helical" evidence="1">
    <location>
        <begin position="6"/>
        <end position="30"/>
    </location>
</feature>
<protein>
    <submittedName>
        <fullName evidence="2">ATP synthase F0 subunit 8</fullName>
    </submittedName>
</protein>
<keyword evidence="2" id="KW-0496">Mitochondrion</keyword>
<gene>
    <name evidence="2" type="primary">atp8</name>
</gene>
<keyword evidence="1" id="KW-0472">Membrane</keyword>
<name>A0A343AXU1_9HYME</name>
<dbReference type="AlphaFoldDB" id="A0A343AXU1"/>
<reference evidence="2" key="1">
    <citation type="submission" date="2016-10" db="EMBL/GenBank/DDBJ databases">
        <title>Characterization of the complete mitochondrial genome of the tramp ant Cardiocondyla obscurior (Formicidae: Myrmicinae).</title>
        <authorList>
            <person name="Liu L."/>
            <person name="Wang X.-Y."/>
            <person name="Ding M.-Y."/>
            <person name="Qian Z.-Q."/>
        </authorList>
    </citation>
    <scope>NUCLEOTIDE SEQUENCE</scope>
</reference>
<organism evidence="2">
    <name type="scientific">Cardiocondyla obscurior</name>
    <dbReference type="NCBI Taxonomy" id="286306"/>
    <lineage>
        <taxon>Eukaryota</taxon>
        <taxon>Metazoa</taxon>
        <taxon>Ecdysozoa</taxon>
        <taxon>Arthropoda</taxon>
        <taxon>Hexapoda</taxon>
        <taxon>Insecta</taxon>
        <taxon>Pterygota</taxon>
        <taxon>Neoptera</taxon>
        <taxon>Endopterygota</taxon>
        <taxon>Hymenoptera</taxon>
        <taxon>Apocrita</taxon>
        <taxon>Aculeata</taxon>
        <taxon>Formicoidea</taxon>
        <taxon>Formicidae</taxon>
        <taxon>Myrmicinae</taxon>
        <taxon>Cardiocondyla</taxon>
    </lineage>
</organism>